<name>A0A9Q1DPX0_CONCO</name>
<gene>
    <name evidence="1" type="ORF">COCON_G00081410</name>
</gene>
<dbReference type="Proteomes" id="UP001152803">
    <property type="component" value="Unassembled WGS sequence"/>
</dbReference>
<dbReference type="AlphaFoldDB" id="A0A9Q1DPX0"/>
<dbReference type="PANTHER" id="PTHR33504">
    <property type="entry name" value="NADH DEHYDROGENASE (UBIQUINONE) 1 BETA SUBCOMPLEX, 4"/>
    <property type="match status" value="1"/>
</dbReference>
<reference evidence="1" key="1">
    <citation type="journal article" date="2023" name="Science">
        <title>Genome structures resolve the early diversification of teleost fishes.</title>
        <authorList>
            <person name="Parey E."/>
            <person name="Louis A."/>
            <person name="Montfort J."/>
            <person name="Bouchez O."/>
            <person name="Roques C."/>
            <person name="Iampietro C."/>
            <person name="Lluch J."/>
            <person name="Castinel A."/>
            <person name="Donnadieu C."/>
            <person name="Desvignes T."/>
            <person name="Floi Bucao C."/>
            <person name="Jouanno E."/>
            <person name="Wen M."/>
            <person name="Mejri S."/>
            <person name="Dirks R."/>
            <person name="Jansen H."/>
            <person name="Henkel C."/>
            <person name="Chen W.J."/>
            <person name="Zahm M."/>
            <person name="Cabau C."/>
            <person name="Klopp C."/>
            <person name="Thompson A.W."/>
            <person name="Robinson-Rechavi M."/>
            <person name="Braasch I."/>
            <person name="Lecointre G."/>
            <person name="Bobe J."/>
            <person name="Postlethwait J.H."/>
            <person name="Berthelot C."/>
            <person name="Roest Crollius H."/>
            <person name="Guiguen Y."/>
        </authorList>
    </citation>
    <scope>NUCLEOTIDE SEQUENCE</scope>
    <source>
        <strain evidence="1">Concon-B</strain>
    </source>
</reference>
<proteinExistence type="predicted"/>
<sequence>MNNMSYDENSFDQEKRQSAARRIQACWRSHQDRWLFNLLLSTVRATEHTIAPAVLCQLSPREALLLRDPSMHYKVRLRFAGSQFPPVVVFKIIDLKGGKYLSGKKLFCPSNQLPHNPKA</sequence>
<evidence type="ECO:0000313" key="2">
    <source>
        <dbReference type="Proteomes" id="UP001152803"/>
    </source>
</evidence>
<organism evidence="1 2">
    <name type="scientific">Conger conger</name>
    <name type="common">Conger eel</name>
    <name type="synonym">Muraena conger</name>
    <dbReference type="NCBI Taxonomy" id="82655"/>
    <lineage>
        <taxon>Eukaryota</taxon>
        <taxon>Metazoa</taxon>
        <taxon>Chordata</taxon>
        <taxon>Craniata</taxon>
        <taxon>Vertebrata</taxon>
        <taxon>Euteleostomi</taxon>
        <taxon>Actinopterygii</taxon>
        <taxon>Neopterygii</taxon>
        <taxon>Teleostei</taxon>
        <taxon>Anguilliformes</taxon>
        <taxon>Congridae</taxon>
        <taxon>Conger</taxon>
    </lineage>
</organism>
<comment type="caution">
    <text evidence="1">The sequence shown here is derived from an EMBL/GenBank/DDBJ whole genome shotgun (WGS) entry which is preliminary data.</text>
</comment>
<dbReference type="EMBL" id="JAFJMO010000005">
    <property type="protein sequence ID" value="KAJ8276389.1"/>
    <property type="molecule type" value="Genomic_DNA"/>
</dbReference>
<dbReference type="OrthoDB" id="10006090at2759"/>
<dbReference type="PROSITE" id="PS50096">
    <property type="entry name" value="IQ"/>
    <property type="match status" value="1"/>
</dbReference>
<keyword evidence="2" id="KW-1185">Reference proteome</keyword>
<dbReference type="PANTHER" id="PTHR33504:SF1">
    <property type="entry name" value="FAMILY WITH SEQUENCE SIMILARITY 90, MEMBER A1B"/>
    <property type="match status" value="1"/>
</dbReference>
<accession>A0A9Q1DPX0</accession>
<evidence type="ECO:0000313" key="1">
    <source>
        <dbReference type="EMBL" id="KAJ8276389.1"/>
    </source>
</evidence>
<protein>
    <submittedName>
        <fullName evidence="1">Uncharacterized protein</fullName>
    </submittedName>
</protein>